<organism evidence="5 6">
    <name type="scientific">Paenibacillus solisilvae</name>
    <dbReference type="NCBI Taxonomy" id="2486751"/>
    <lineage>
        <taxon>Bacteria</taxon>
        <taxon>Bacillati</taxon>
        <taxon>Bacillota</taxon>
        <taxon>Bacilli</taxon>
        <taxon>Bacillales</taxon>
        <taxon>Paenibacillaceae</taxon>
        <taxon>Paenibacillus</taxon>
    </lineage>
</organism>
<dbReference type="InterPro" id="IPR009057">
    <property type="entry name" value="Homeodomain-like_sf"/>
</dbReference>
<dbReference type="PROSITE" id="PS01124">
    <property type="entry name" value="HTH_ARAC_FAMILY_2"/>
    <property type="match status" value="1"/>
</dbReference>
<dbReference type="SUPFAM" id="SSF46689">
    <property type="entry name" value="Homeodomain-like"/>
    <property type="match status" value="1"/>
</dbReference>
<feature type="domain" description="HTH araC/xylS-type" evidence="4">
    <location>
        <begin position="40"/>
        <end position="138"/>
    </location>
</feature>
<dbReference type="InterPro" id="IPR018060">
    <property type="entry name" value="HTH_AraC"/>
</dbReference>
<dbReference type="Pfam" id="PF12833">
    <property type="entry name" value="HTH_18"/>
    <property type="match status" value="1"/>
</dbReference>
<keyword evidence="6" id="KW-1185">Reference proteome</keyword>
<evidence type="ECO:0000313" key="6">
    <source>
        <dbReference type="Proteomes" id="UP001596047"/>
    </source>
</evidence>
<dbReference type="Proteomes" id="UP001596047">
    <property type="component" value="Unassembled WGS sequence"/>
</dbReference>
<accession>A0ABW0VV80</accession>
<dbReference type="Gene3D" id="1.10.10.60">
    <property type="entry name" value="Homeodomain-like"/>
    <property type="match status" value="1"/>
</dbReference>
<comment type="caution">
    <text evidence="5">The sequence shown here is derived from an EMBL/GenBank/DDBJ whole genome shotgun (WGS) entry which is preliminary data.</text>
</comment>
<evidence type="ECO:0000313" key="5">
    <source>
        <dbReference type="EMBL" id="MFC5649158.1"/>
    </source>
</evidence>
<dbReference type="PANTHER" id="PTHR47894">
    <property type="entry name" value="HTH-TYPE TRANSCRIPTIONAL REGULATOR GADX"/>
    <property type="match status" value="1"/>
</dbReference>
<keyword evidence="3" id="KW-0804">Transcription</keyword>
<dbReference type="SMART" id="SM00342">
    <property type="entry name" value="HTH_ARAC"/>
    <property type="match status" value="1"/>
</dbReference>
<dbReference type="RefSeq" id="WP_379187656.1">
    <property type="nucleotide sequence ID" value="NZ_JBHSOW010000030.1"/>
</dbReference>
<evidence type="ECO:0000256" key="3">
    <source>
        <dbReference type="ARBA" id="ARBA00023163"/>
    </source>
</evidence>
<protein>
    <submittedName>
        <fullName evidence="5">Helix-turn-helix domain-containing protein</fullName>
    </submittedName>
</protein>
<dbReference type="EMBL" id="JBHSOW010000030">
    <property type="protein sequence ID" value="MFC5649158.1"/>
    <property type="molecule type" value="Genomic_DNA"/>
</dbReference>
<dbReference type="PANTHER" id="PTHR47894:SF1">
    <property type="entry name" value="HTH-TYPE TRANSCRIPTIONAL REGULATOR VQSM"/>
    <property type="match status" value="1"/>
</dbReference>
<name>A0ABW0VV80_9BACL</name>
<evidence type="ECO:0000259" key="4">
    <source>
        <dbReference type="PROSITE" id="PS01124"/>
    </source>
</evidence>
<proteinExistence type="predicted"/>
<evidence type="ECO:0000256" key="1">
    <source>
        <dbReference type="ARBA" id="ARBA00023015"/>
    </source>
</evidence>
<sequence>MSKEVLNYPVLYSDSKLLGVFETLAKETRDEIIPSKLFSDQVFLWMKKCIPSFFPTLQQTAESFRTSTRTLQNKLKEENTSYNDLSIRVRKELAVGYLSKREYSIGDIAYVLHFSEPSAFQSAFKKWTGYTPGQYRAKIRQED</sequence>
<reference evidence="6" key="1">
    <citation type="journal article" date="2019" name="Int. J. Syst. Evol. Microbiol.">
        <title>The Global Catalogue of Microorganisms (GCM) 10K type strain sequencing project: providing services to taxonomists for standard genome sequencing and annotation.</title>
        <authorList>
            <consortium name="The Broad Institute Genomics Platform"/>
            <consortium name="The Broad Institute Genome Sequencing Center for Infectious Disease"/>
            <person name="Wu L."/>
            <person name="Ma J."/>
        </authorList>
    </citation>
    <scope>NUCLEOTIDE SEQUENCE [LARGE SCALE GENOMIC DNA]</scope>
    <source>
        <strain evidence="6">CGMCC 1.3240</strain>
    </source>
</reference>
<keyword evidence="1" id="KW-0805">Transcription regulation</keyword>
<keyword evidence="2" id="KW-0238">DNA-binding</keyword>
<evidence type="ECO:0000256" key="2">
    <source>
        <dbReference type="ARBA" id="ARBA00023125"/>
    </source>
</evidence>
<gene>
    <name evidence="5" type="ORF">ACFPYJ_08445</name>
</gene>